<name>A0A178MDD0_9CHLR</name>
<dbReference type="Pfam" id="PF22316">
    <property type="entry name" value="ABhydrolase-like_N"/>
    <property type="match status" value="1"/>
</dbReference>
<dbReference type="OrthoDB" id="145713at2"/>
<dbReference type="SUPFAM" id="SSF53474">
    <property type="entry name" value="alpha/beta-Hydrolases"/>
    <property type="match status" value="1"/>
</dbReference>
<organism evidence="2 3">
    <name type="scientific">Chloroflexus islandicus</name>
    <dbReference type="NCBI Taxonomy" id="1707952"/>
    <lineage>
        <taxon>Bacteria</taxon>
        <taxon>Bacillati</taxon>
        <taxon>Chloroflexota</taxon>
        <taxon>Chloroflexia</taxon>
        <taxon>Chloroflexales</taxon>
        <taxon>Chloroflexineae</taxon>
        <taxon>Chloroflexaceae</taxon>
        <taxon>Chloroflexus</taxon>
    </lineage>
</organism>
<dbReference type="InterPro" id="IPR054527">
    <property type="entry name" value="BCE_2095-like_N"/>
</dbReference>
<proteinExistence type="predicted"/>
<comment type="caution">
    <text evidence="2">The sequence shown here is derived from an EMBL/GenBank/DDBJ whole genome shotgun (WGS) entry which is preliminary data.</text>
</comment>
<dbReference type="STRING" id="1707952.A6A03_11710"/>
<feature type="domain" description="BCE-2095-like N-terminal" evidence="1">
    <location>
        <begin position="11"/>
        <end position="108"/>
    </location>
</feature>
<dbReference type="Proteomes" id="UP000078287">
    <property type="component" value="Unassembled WGS sequence"/>
</dbReference>
<sequence>MTEAAFRVLRAQVFALYNQHSYAAALALIEQQAPLFPQYESDLLFWRACLASTMGDQAGAIGWLQQAADRGLWYHERMLRDPDLDSVRGTEAFAQLQVLFQQRYAQAQAVATPQRRVWEPAGAVQGLLVALHGANGSIASDGDYWQPATAFGWRVAMLQSAQLWSPNRYHWADPAQALAELRQHLAELVPPPLTVIGGFSMGAALAVRAVLSGAVAVNRFLAVAPAIRPEQVEPLLAHADPHTRGYVVIGDLDSLSQPVQEWVVTLQQAGVPCEVEVCRGVNHDYPPDFTATVQRGLAFLAA</sequence>
<reference evidence="2 3" key="1">
    <citation type="submission" date="2016-04" db="EMBL/GenBank/DDBJ databases">
        <title>Chloroflexus islandicus sp. nov., a thermophilic filamentous anoxygenic phototrophic bacterium from geyser Strokkur (Iceland).</title>
        <authorList>
            <person name="Gaisin V.A."/>
            <person name="Kalashnikov A.M."/>
            <person name="Sukhacheva M.V."/>
            <person name="Grouzdev D.S."/>
            <person name="Ivanov T.M."/>
            <person name="Kuznetsov B."/>
            <person name="Gorlenko V.M."/>
        </authorList>
    </citation>
    <scope>NUCLEOTIDE SEQUENCE [LARGE SCALE GENOMIC DNA]</scope>
    <source>
        <strain evidence="3">isl-2</strain>
    </source>
</reference>
<evidence type="ECO:0000313" key="3">
    <source>
        <dbReference type="Proteomes" id="UP000078287"/>
    </source>
</evidence>
<keyword evidence="3" id="KW-1185">Reference proteome</keyword>
<dbReference type="InterPro" id="IPR029058">
    <property type="entry name" value="AB_hydrolase_fold"/>
</dbReference>
<dbReference type="NCBIfam" id="NF047558">
    <property type="entry name" value="TPR_END_plus"/>
    <property type="match status" value="1"/>
</dbReference>
<evidence type="ECO:0000259" key="1">
    <source>
        <dbReference type="Pfam" id="PF22316"/>
    </source>
</evidence>
<dbReference type="EMBL" id="LWQS01000042">
    <property type="protein sequence ID" value="OAN46820.1"/>
    <property type="molecule type" value="Genomic_DNA"/>
</dbReference>
<evidence type="ECO:0000313" key="2">
    <source>
        <dbReference type="EMBL" id="OAN46820.1"/>
    </source>
</evidence>
<protein>
    <recommendedName>
        <fullName evidence="1">BCE-2095-like N-terminal domain-containing protein</fullName>
    </recommendedName>
</protein>
<gene>
    <name evidence="2" type="ORF">A6A03_11710</name>
</gene>
<dbReference type="Gene3D" id="3.40.50.1820">
    <property type="entry name" value="alpha/beta hydrolase"/>
    <property type="match status" value="1"/>
</dbReference>
<accession>A0A178MDD0</accession>
<dbReference type="RefSeq" id="WP_066785375.1">
    <property type="nucleotide sequence ID" value="NZ_LWQS01000042.1"/>
</dbReference>
<dbReference type="AlphaFoldDB" id="A0A178MDD0"/>